<evidence type="ECO:0000313" key="2">
    <source>
        <dbReference type="Proteomes" id="UP000322139"/>
    </source>
</evidence>
<dbReference type="EMBL" id="VTER01000001">
    <property type="protein sequence ID" value="TYS52316.1"/>
    <property type="molecule type" value="Genomic_DNA"/>
</dbReference>
<dbReference type="Proteomes" id="UP000322139">
    <property type="component" value="Unassembled WGS sequence"/>
</dbReference>
<dbReference type="RefSeq" id="WP_148973286.1">
    <property type="nucleotide sequence ID" value="NZ_JBNILB010000015.1"/>
</dbReference>
<dbReference type="Pfam" id="PF13416">
    <property type="entry name" value="SBP_bac_8"/>
    <property type="match status" value="1"/>
</dbReference>
<evidence type="ECO:0000313" key="1">
    <source>
        <dbReference type="EMBL" id="TYS52316.1"/>
    </source>
</evidence>
<protein>
    <submittedName>
        <fullName evidence="1">Extracellular solute-binding protein</fullName>
    </submittedName>
</protein>
<comment type="caution">
    <text evidence="1">The sequence shown here is derived from an EMBL/GenBank/DDBJ whole genome shotgun (WGS) entry which is preliminary data.</text>
</comment>
<dbReference type="PROSITE" id="PS51257">
    <property type="entry name" value="PROKAR_LIPOPROTEIN"/>
    <property type="match status" value="1"/>
</dbReference>
<dbReference type="SUPFAM" id="SSF53850">
    <property type="entry name" value="Periplasmic binding protein-like II"/>
    <property type="match status" value="1"/>
</dbReference>
<name>A0A5D4RR51_9BACI</name>
<reference evidence="1 2" key="1">
    <citation type="submission" date="2019-08" db="EMBL/GenBank/DDBJ databases">
        <title>Bacillus genomes from the desert of Cuatro Cienegas, Coahuila.</title>
        <authorList>
            <person name="Olmedo-Alvarez G."/>
        </authorList>
    </citation>
    <scope>NUCLEOTIDE SEQUENCE [LARGE SCALE GENOMIC DNA]</scope>
    <source>
        <strain evidence="1 2">CH446_14T</strain>
    </source>
</reference>
<organism evidence="1 2">
    <name type="scientific">Bacillus infantis</name>
    <dbReference type="NCBI Taxonomy" id="324767"/>
    <lineage>
        <taxon>Bacteria</taxon>
        <taxon>Bacillati</taxon>
        <taxon>Bacillota</taxon>
        <taxon>Bacilli</taxon>
        <taxon>Bacillales</taxon>
        <taxon>Bacillaceae</taxon>
        <taxon>Bacillus</taxon>
    </lineage>
</organism>
<dbReference type="InterPro" id="IPR050490">
    <property type="entry name" value="Bact_solute-bd_prot1"/>
</dbReference>
<dbReference type="Gene3D" id="3.40.190.10">
    <property type="entry name" value="Periplasmic binding protein-like II"/>
    <property type="match status" value="1"/>
</dbReference>
<dbReference type="InterPro" id="IPR006059">
    <property type="entry name" value="SBP"/>
</dbReference>
<dbReference type="PANTHER" id="PTHR43649">
    <property type="entry name" value="ARABINOSE-BINDING PROTEIN-RELATED"/>
    <property type="match status" value="1"/>
</dbReference>
<dbReference type="PANTHER" id="PTHR43649:SF32">
    <property type="entry name" value="SUGAR BINDING SECRETED PROTEIN"/>
    <property type="match status" value="1"/>
</dbReference>
<accession>A0A5D4RR51</accession>
<dbReference type="AlphaFoldDB" id="A0A5D4RR51"/>
<proteinExistence type="predicted"/>
<gene>
    <name evidence="1" type="ORF">FZD51_00865</name>
</gene>
<sequence length="436" mass="47904">MGEIHLKWNSLKKIAAFGASSVLALSLAACSGEETSSGGSDGGGDVTLSFWTFGATNYEELAKKYTEENPNVKIKVKSSETADHHDALFTALSAGSGAPDIAMLEIDQFDRFKVAQDRFENLYDLGAKDVQDQYLDWKWKGGENADGDFLFGMPTDIGPKALYYRVDLFEEAGLPTEPAEVEALINSPEAFQEAGLQLKEKTGKPFVDSIEMAFRAYLDAAEATYLNPDGELLIEEEGNAVKEAYDYAVKLNELGIVGKYDMWSPEWSNAVNKGEFAAELGAGWLKGWMEGNAPDAVGKWRVATLPKEFAANWGGSYIAVPKETKNAQAAYDFIEWLVAPEQQLESFQSKGLFPSAPSVYDMDAFKSNEDEFFGGQVTSTVFAQAAQDIQGAVYKGEKYFPVHQEVENALKNVQNGKDPEKEWKAAVKRAKDLLGR</sequence>